<proteinExistence type="predicted"/>
<dbReference type="EMBL" id="OIVN01000729">
    <property type="protein sequence ID" value="SPC84723.1"/>
    <property type="molecule type" value="Genomic_DNA"/>
</dbReference>
<evidence type="ECO:0008006" key="2">
    <source>
        <dbReference type="Google" id="ProtNLM"/>
    </source>
</evidence>
<sequence length="201" mass="23290">MVLWSVRFIGFKWSDLCKPKEKGGLGFRDWHAFNIDLLAKQGWRLLTNTHSFFYRTFKAKYFPSSNFLAAKVGFNPSLIWRSFLAARDLLKIGMEWKVPLRNTSVKDQVWWCPSSTGTFTVCSTYGLVVRLGSGIDIAESSTISHHQSFWRQFWKCRVPGKAKHMEDEDVMHALWACPYARNVWVLTVKARARLPPVPYPI</sequence>
<accession>A0A2N9FBZ0</accession>
<gene>
    <name evidence="1" type="ORF">FSB_LOCUS12605</name>
</gene>
<dbReference type="AlphaFoldDB" id="A0A2N9FBZ0"/>
<protein>
    <recommendedName>
        <fullName evidence="2">Reverse transcriptase zinc-binding domain-containing protein</fullName>
    </recommendedName>
</protein>
<dbReference type="PANTHER" id="PTHR33116:SF86">
    <property type="entry name" value="REVERSE TRANSCRIPTASE DOMAIN-CONTAINING PROTEIN"/>
    <property type="match status" value="1"/>
</dbReference>
<organism evidence="1">
    <name type="scientific">Fagus sylvatica</name>
    <name type="common">Beechnut</name>
    <dbReference type="NCBI Taxonomy" id="28930"/>
    <lineage>
        <taxon>Eukaryota</taxon>
        <taxon>Viridiplantae</taxon>
        <taxon>Streptophyta</taxon>
        <taxon>Embryophyta</taxon>
        <taxon>Tracheophyta</taxon>
        <taxon>Spermatophyta</taxon>
        <taxon>Magnoliopsida</taxon>
        <taxon>eudicotyledons</taxon>
        <taxon>Gunneridae</taxon>
        <taxon>Pentapetalae</taxon>
        <taxon>rosids</taxon>
        <taxon>fabids</taxon>
        <taxon>Fagales</taxon>
        <taxon>Fagaceae</taxon>
        <taxon>Fagus</taxon>
    </lineage>
</organism>
<dbReference type="PANTHER" id="PTHR33116">
    <property type="entry name" value="REVERSE TRANSCRIPTASE ZINC-BINDING DOMAIN-CONTAINING PROTEIN-RELATED-RELATED"/>
    <property type="match status" value="1"/>
</dbReference>
<evidence type="ECO:0000313" key="1">
    <source>
        <dbReference type="EMBL" id="SPC84723.1"/>
    </source>
</evidence>
<reference evidence="1" key="1">
    <citation type="submission" date="2018-02" db="EMBL/GenBank/DDBJ databases">
        <authorList>
            <person name="Cohen D.B."/>
            <person name="Kent A.D."/>
        </authorList>
    </citation>
    <scope>NUCLEOTIDE SEQUENCE</scope>
</reference>
<name>A0A2N9FBZ0_FAGSY</name>